<reference evidence="9 10" key="1">
    <citation type="submission" date="2014-06" db="EMBL/GenBank/DDBJ databases">
        <authorList>
            <person name="Swart Estienne"/>
        </authorList>
    </citation>
    <scope>NUCLEOTIDE SEQUENCE [LARGE SCALE GENOMIC DNA]</scope>
    <source>
        <strain evidence="9 10">130c</strain>
    </source>
</reference>
<dbReference type="GO" id="GO:0004190">
    <property type="term" value="F:aspartic-type endopeptidase activity"/>
    <property type="evidence" value="ECO:0007669"/>
    <property type="project" value="UniProtKB-KW"/>
</dbReference>
<gene>
    <name evidence="9" type="primary">Contig14447.g15389</name>
    <name evidence="9" type="ORF">STYLEM_19682</name>
</gene>
<feature type="domain" description="Peptidase A1" evidence="8">
    <location>
        <begin position="113"/>
        <end position="438"/>
    </location>
</feature>
<dbReference type="EMBL" id="CCKQ01018564">
    <property type="protein sequence ID" value="CDW90538.1"/>
    <property type="molecule type" value="Genomic_DNA"/>
</dbReference>
<keyword evidence="4 6" id="KW-0378">Hydrolase</keyword>
<dbReference type="Proteomes" id="UP000039865">
    <property type="component" value="Unassembled WGS sequence"/>
</dbReference>
<keyword evidence="7" id="KW-0812">Transmembrane</keyword>
<comment type="similarity">
    <text evidence="1 6">Belongs to the peptidase A1 family.</text>
</comment>
<dbReference type="PROSITE" id="PS00141">
    <property type="entry name" value="ASP_PROTEASE"/>
    <property type="match status" value="1"/>
</dbReference>
<protein>
    <submittedName>
        <fullName evidence="9">Eukaryotic aspartyl protease family protein</fullName>
    </submittedName>
</protein>
<dbReference type="InterPro" id="IPR034164">
    <property type="entry name" value="Pepsin-like_dom"/>
</dbReference>
<dbReference type="PROSITE" id="PS51767">
    <property type="entry name" value="PEPTIDASE_A1"/>
    <property type="match status" value="1"/>
</dbReference>
<feature type="transmembrane region" description="Helical" evidence="7">
    <location>
        <begin position="483"/>
        <end position="505"/>
    </location>
</feature>
<keyword evidence="10" id="KW-1185">Reference proteome</keyword>
<evidence type="ECO:0000256" key="5">
    <source>
        <dbReference type="PIRSR" id="PIRSR601461-1"/>
    </source>
</evidence>
<dbReference type="InterPro" id="IPR001969">
    <property type="entry name" value="Aspartic_peptidase_AS"/>
</dbReference>
<keyword evidence="2 6" id="KW-0645">Protease</keyword>
<dbReference type="Gene3D" id="2.40.70.10">
    <property type="entry name" value="Acid Proteases"/>
    <property type="match status" value="2"/>
</dbReference>
<evidence type="ECO:0000256" key="6">
    <source>
        <dbReference type="RuleBase" id="RU000454"/>
    </source>
</evidence>
<keyword evidence="7" id="KW-0472">Membrane</keyword>
<name>A0A078BAG5_STYLE</name>
<proteinExistence type="inferred from homology"/>
<dbReference type="GO" id="GO:0006508">
    <property type="term" value="P:proteolysis"/>
    <property type="evidence" value="ECO:0007669"/>
    <property type="project" value="UniProtKB-KW"/>
</dbReference>
<dbReference type="InterPro" id="IPR033121">
    <property type="entry name" value="PEPTIDASE_A1"/>
</dbReference>
<dbReference type="SUPFAM" id="SSF50630">
    <property type="entry name" value="Acid proteases"/>
    <property type="match status" value="1"/>
</dbReference>
<evidence type="ECO:0000256" key="2">
    <source>
        <dbReference type="ARBA" id="ARBA00022670"/>
    </source>
</evidence>
<dbReference type="InParanoid" id="A0A078BAG5"/>
<keyword evidence="3 6" id="KW-0064">Aspartyl protease</keyword>
<feature type="active site" evidence="5">
    <location>
        <position position="321"/>
    </location>
</feature>
<organism evidence="9 10">
    <name type="scientific">Stylonychia lemnae</name>
    <name type="common">Ciliate</name>
    <dbReference type="NCBI Taxonomy" id="5949"/>
    <lineage>
        <taxon>Eukaryota</taxon>
        <taxon>Sar</taxon>
        <taxon>Alveolata</taxon>
        <taxon>Ciliophora</taxon>
        <taxon>Intramacronucleata</taxon>
        <taxon>Spirotrichea</taxon>
        <taxon>Stichotrichia</taxon>
        <taxon>Sporadotrichida</taxon>
        <taxon>Oxytrichidae</taxon>
        <taxon>Stylonychinae</taxon>
        <taxon>Stylonychia</taxon>
    </lineage>
</organism>
<dbReference type="InterPro" id="IPR001461">
    <property type="entry name" value="Aspartic_peptidase_A1"/>
</dbReference>
<dbReference type="CDD" id="cd05471">
    <property type="entry name" value="pepsin_like"/>
    <property type="match status" value="1"/>
</dbReference>
<sequence>MKSVISQVKQLIPLAILGFASLIESNENTVVNQTQPSSFIEYDISVKQSDYLNFKRDISNPRESFSGLSLFLKGNNLKININLDNLKPSSFLSESDEHDIIEIDLLDYFDVQIFSTIYVGSQRQPFNLIFDTGSAVIQPHILINQQWIWVNSQGCYQCPTLNRFLYQNSKTYKNFKDNIVEVTYGTGSMKGYKGSDTICLTKDKCAENVSFLRAQQTTGLMGLKADGILGLSPTNQGSDAEMLLDELFDQGMIHNRLFSLFLVSGNGESKITIGNYDLQKFARSEISWHPLSSLNYWTLTLKSAYFGDEKLKPTVKNIIVDSGTSFLLVPTEDYLEIKQKFWDKDFSCKNEYMYNNLFTCQCSDEQYETDFKDIKVQIEGVQYVISKQNYIIKIGNSCIFKIMSLDFGSYARFWILGITFFHNYYTVFDIDNKRIGFAESSASQVYNSIIKVDDLNKALVQQPESALLLKQEMFDQAQPSENFTFILIILFSILFLYLSIMFILFMKGKIGNNLNQGNEVNMQLLAQQNAEPKLNSSNTTSSKWKQYFHESYARIQGKSLIQM</sequence>
<dbReference type="InterPro" id="IPR021109">
    <property type="entry name" value="Peptidase_aspartic_dom_sf"/>
</dbReference>
<dbReference type="PANTHER" id="PTHR47966">
    <property type="entry name" value="BETA-SITE APP-CLEAVING ENZYME, ISOFORM A-RELATED"/>
    <property type="match status" value="1"/>
</dbReference>
<evidence type="ECO:0000313" key="9">
    <source>
        <dbReference type="EMBL" id="CDW90538.1"/>
    </source>
</evidence>
<evidence type="ECO:0000256" key="3">
    <source>
        <dbReference type="ARBA" id="ARBA00022750"/>
    </source>
</evidence>
<dbReference type="PANTHER" id="PTHR47966:SF51">
    <property type="entry name" value="BETA-SITE APP-CLEAVING ENZYME, ISOFORM A-RELATED"/>
    <property type="match status" value="1"/>
</dbReference>
<feature type="active site" evidence="5">
    <location>
        <position position="131"/>
    </location>
</feature>
<evidence type="ECO:0000259" key="8">
    <source>
        <dbReference type="PROSITE" id="PS51767"/>
    </source>
</evidence>
<dbReference type="PRINTS" id="PR00792">
    <property type="entry name" value="PEPSIN"/>
</dbReference>
<accession>A0A078BAG5</accession>
<dbReference type="AlphaFoldDB" id="A0A078BAG5"/>
<dbReference type="OrthoDB" id="771136at2759"/>
<dbReference type="Pfam" id="PF00026">
    <property type="entry name" value="Asp"/>
    <property type="match status" value="1"/>
</dbReference>
<evidence type="ECO:0000256" key="7">
    <source>
        <dbReference type="SAM" id="Phobius"/>
    </source>
</evidence>
<evidence type="ECO:0000256" key="4">
    <source>
        <dbReference type="ARBA" id="ARBA00022801"/>
    </source>
</evidence>
<evidence type="ECO:0000256" key="1">
    <source>
        <dbReference type="ARBA" id="ARBA00007447"/>
    </source>
</evidence>
<evidence type="ECO:0000313" key="10">
    <source>
        <dbReference type="Proteomes" id="UP000039865"/>
    </source>
</evidence>
<keyword evidence="7" id="KW-1133">Transmembrane helix</keyword>